<organism evidence="2 3">
    <name type="scientific">Mycobacterium paraseoulense</name>
    <dbReference type="NCBI Taxonomy" id="590652"/>
    <lineage>
        <taxon>Bacteria</taxon>
        <taxon>Bacillati</taxon>
        <taxon>Actinomycetota</taxon>
        <taxon>Actinomycetes</taxon>
        <taxon>Mycobacteriales</taxon>
        <taxon>Mycobacteriaceae</taxon>
        <taxon>Mycobacterium</taxon>
    </lineage>
</organism>
<dbReference type="SUPFAM" id="SSF109854">
    <property type="entry name" value="DinB/YfiT-like putative metalloenzymes"/>
    <property type="match status" value="1"/>
</dbReference>
<feature type="domain" description="Mycothiol-dependent maleylpyruvate isomerase metal-binding" evidence="1">
    <location>
        <begin position="22"/>
        <end position="151"/>
    </location>
</feature>
<dbReference type="OrthoDB" id="3669840at2"/>
<evidence type="ECO:0000259" key="1">
    <source>
        <dbReference type="Pfam" id="PF11716"/>
    </source>
</evidence>
<dbReference type="Gene3D" id="1.20.120.450">
    <property type="entry name" value="dinb family like domain"/>
    <property type="match status" value="1"/>
</dbReference>
<evidence type="ECO:0000313" key="2">
    <source>
        <dbReference type="EMBL" id="ORB42971.1"/>
    </source>
</evidence>
<sequence length="272" mass="30044">MYDAGVAALVDTTRDELRERIAHALTRFDQISRSADPHSRVPRSDWTVHQTVAHVLTIAQRYLRYAQGGYRLAARPGEVSVLNQTELETVMAPASELADHVQALAPELDALFDATADEGRSLQFHCGALVDGVTWQTNWLGELLLHGHDVARAVKAPWGLPERDMLLVARGLMQIGPAYVRSTLPPDTDVTVALKIPRARPYLMRIRGAAGEMRPPRDDDHPDAVLRMPASTLTLLLYQRMGAATAARRGLRLVGGRRPWVALKLQSLFEAA</sequence>
<dbReference type="InterPro" id="IPR034660">
    <property type="entry name" value="DinB/YfiT-like"/>
</dbReference>
<dbReference type="InterPro" id="IPR024344">
    <property type="entry name" value="MDMPI_metal-binding"/>
</dbReference>
<reference evidence="2 3" key="1">
    <citation type="submission" date="2017-02" db="EMBL/GenBank/DDBJ databases">
        <title>The new phylogeny of genus Mycobacterium.</title>
        <authorList>
            <person name="Tortoli E."/>
            <person name="Trovato A."/>
            <person name="Cirillo D.M."/>
        </authorList>
    </citation>
    <scope>NUCLEOTIDE SEQUENCE [LARGE SCALE GENOMIC DNA]</scope>
    <source>
        <strain evidence="2 3">DSM 45000</strain>
    </source>
</reference>
<comment type="caution">
    <text evidence="2">The sequence shown here is derived from an EMBL/GenBank/DDBJ whole genome shotgun (WGS) entry which is preliminary data.</text>
</comment>
<dbReference type="Proteomes" id="UP000192513">
    <property type="component" value="Unassembled WGS sequence"/>
</dbReference>
<protein>
    <recommendedName>
        <fullName evidence="1">Mycothiol-dependent maleylpyruvate isomerase metal-binding domain-containing protein</fullName>
    </recommendedName>
</protein>
<dbReference type="GO" id="GO:0046872">
    <property type="term" value="F:metal ion binding"/>
    <property type="evidence" value="ECO:0007669"/>
    <property type="project" value="InterPro"/>
</dbReference>
<evidence type="ECO:0000313" key="3">
    <source>
        <dbReference type="Proteomes" id="UP000192513"/>
    </source>
</evidence>
<dbReference type="AlphaFoldDB" id="A0A1X0ID73"/>
<gene>
    <name evidence="2" type="ORF">BST39_09555</name>
</gene>
<accession>A0A1X0ID73</accession>
<keyword evidence="3" id="KW-1185">Reference proteome</keyword>
<dbReference type="STRING" id="590652.BST39_09555"/>
<dbReference type="EMBL" id="MVIE01000009">
    <property type="protein sequence ID" value="ORB42971.1"/>
    <property type="molecule type" value="Genomic_DNA"/>
</dbReference>
<proteinExistence type="predicted"/>
<dbReference type="Pfam" id="PF11716">
    <property type="entry name" value="MDMPI_N"/>
    <property type="match status" value="1"/>
</dbReference>
<name>A0A1X0ID73_9MYCO</name>